<dbReference type="SUPFAM" id="SSF55658">
    <property type="entry name" value="L9 N-domain-like"/>
    <property type="match status" value="1"/>
</dbReference>
<dbReference type="HAMAP" id="MF_00503">
    <property type="entry name" value="Ribosomal_bL9"/>
    <property type="match status" value="1"/>
</dbReference>
<reference evidence="10 11" key="1">
    <citation type="journal article" date="2016" name="Nat. Commun.">
        <title>Thousands of microbial genomes shed light on interconnected biogeochemical processes in an aquifer system.</title>
        <authorList>
            <person name="Anantharaman K."/>
            <person name="Brown C.T."/>
            <person name="Hug L.A."/>
            <person name="Sharon I."/>
            <person name="Castelle C.J."/>
            <person name="Probst A.J."/>
            <person name="Thomas B.C."/>
            <person name="Singh A."/>
            <person name="Wilkins M.J."/>
            <person name="Karaoz U."/>
            <person name="Brodie E.L."/>
            <person name="Williams K.H."/>
            <person name="Hubbard S.S."/>
            <person name="Banfield J.F."/>
        </authorList>
    </citation>
    <scope>NUCLEOTIDE SEQUENCE [LARGE SCALE GENOMIC DNA]</scope>
</reference>
<dbReference type="GO" id="GO:0006412">
    <property type="term" value="P:translation"/>
    <property type="evidence" value="ECO:0007669"/>
    <property type="project" value="UniProtKB-UniRule"/>
</dbReference>
<dbReference type="Gene3D" id="3.40.5.10">
    <property type="entry name" value="Ribosomal protein L9, N-terminal domain"/>
    <property type="match status" value="1"/>
</dbReference>
<sequence length="155" mass="16938">MKIILMKNLENVGEQWDVKNVADGYAMNFLIPRGLAIPATLKTIAEANRKKGELIKSAEADLAKVQQLAASLGDYEITIPVKASAEGTLYAGITAKIISDALLKQGFHVPVKYVKLVENIHSLGEYQILLAFDHGLEATIKVIVEPVQQDVLIEN</sequence>
<dbReference type="InterPro" id="IPR020594">
    <property type="entry name" value="Ribosomal_bL9_bac/chp"/>
</dbReference>
<evidence type="ECO:0000259" key="8">
    <source>
        <dbReference type="Pfam" id="PF01281"/>
    </source>
</evidence>
<evidence type="ECO:0000256" key="3">
    <source>
        <dbReference type="ARBA" id="ARBA00022884"/>
    </source>
</evidence>
<organism evidence="10 11">
    <name type="scientific">Candidatus Terrybacteria bacterium RIFCSPHIGHO2_01_FULL_43_35</name>
    <dbReference type="NCBI Taxonomy" id="1802361"/>
    <lineage>
        <taxon>Bacteria</taxon>
        <taxon>Candidatus Terryibacteriota</taxon>
    </lineage>
</organism>
<dbReference type="InterPro" id="IPR009027">
    <property type="entry name" value="Ribosomal_bL9/RNase_H1_N"/>
</dbReference>
<evidence type="ECO:0000256" key="6">
    <source>
        <dbReference type="ARBA" id="ARBA00035292"/>
    </source>
</evidence>
<comment type="caution">
    <text evidence="10">The sequence shown here is derived from an EMBL/GenBank/DDBJ whole genome shotgun (WGS) entry which is preliminary data.</text>
</comment>
<keyword evidence="2 7" id="KW-0699">rRNA-binding</keyword>
<dbReference type="Proteomes" id="UP000178869">
    <property type="component" value="Unassembled WGS sequence"/>
</dbReference>
<keyword evidence="3 7" id="KW-0694">RNA-binding</keyword>
<dbReference type="GO" id="GO:0005840">
    <property type="term" value="C:ribosome"/>
    <property type="evidence" value="ECO:0007669"/>
    <property type="project" value="UniProtKB-KW"/>
</dbReference>
<dbReference type="Gene3D" id="3.10.430.100">
    <property type="entry name" value="Ribosomal protein L9, C-terminal domain"/>
    <property type="match status" value="1"/>
</dbReference>
<proteinExistence type="inferred from homology"/>
<evidence type="ECO:0000256" key="4">
    <source>
        <dbReference type="ARBA" id="ARBA00022980"/>
    </source>
</evidence>
<comment type="similarity">
    <text evidence="1 7">Belongs to the bacterial ribosomal protein bL9 family.</text>
</comment>
<name>A0A1G2PE53_9BACT</name>
<dbReference type="GO" id="GO:1990904">
    <property type="term" value="C:ribonucleoprotein complex"/>
    <property type="evidence" value="ECO:0007669"/>
    <property type="project" value="UniProtKB-KW"/>
</dbReference>
<dbReference type="SUPFAM" id="SSF55653">
    <property type="entry name" value="Ribosomal protein L9 C-domain"/>
    <property type="match status" value="1"/>
</dbReference>
<evidence type="ECO:0000313" key="11">
    <source>
        <dbReference type="Proteomes" id="UP000178869"/>
    </source>
</evidence>
<dbReference type="InterPro" id="IPR000244">
    <property type="entry name" value="Ribosomal_bL9"/>
</dbReference>
<feature type="domain" description="Ribosomal protein L9" evidence="8">
    <location>
        <begin position="1"/>
        <end position="46"/>
    </location>
</feature>
<evidence type="ECO:0000256" key="7">
    <source>
        <dbReference type="HAMAP-Rule" id="MF_00503"/>
    </source>
</evidence>
<dbReference type="InterPro" id="IPR036935">
    <property type="entry name" value="Ribosomal_bL9_N_sf"/>
</dbReference>
<feature type="domain" description="Large ribosomal subunit protein bL9 C-terminal" evidence="9">
    <location>
        <begin position="64"/>
        <end position="145"/>
    </location>
</feature>
<dbReference type="InterPro" id="IPR036791">
    <property type="entry name" value="Ribosomal_bL9_C_sf"/>
</dbReference>
<gene>
    <name evidence="7" type="primary">rplI</name>
    <name evidence="10" type="ORF">A2828_01255</name>
</gene>
<protein>
    <recommendedName>
        <fullName evidence="6 7">Large ribosomal subunit protein bL9</fullName>
    </recommendedName>
</protein>
<dbReference type="Pfam" id="PF03948">
    <property type="entry name" value="Ribosomal_L9_C"/>
    <property type="match status" value="1"/>
</dbReference>
<evidence type="ECO:0000256" key="5">
    <source>
        <dbReference type="ARBA" id="ARBA00023274"/>
    </source>
</evidence>
<dbReference type="NCBIfam" id="TIGR00158">
    <property type="entry name" value="L9"/>
    <property type="match status" value="1"/>
</dbReference>
<dbReference type="GO" id="GO:0019843">
    <property type="term" value="F:rRNA binding"/>
    <property type="evidence" value="ECO:0007669"/>
    <property type="project" value="UniProtKB-UniRule"/>
</dbReference>
<evidence type="ECO:0000313" key="10">
    <source>
        <dbReference type="EMBL" id="OHA45881.1"/>
    </source>
</evidence>
<dbReference type="InterPro" id="IPR020070">
    <property type="entry name" value="Ribosomal_bL9_N"/>
</dbReference>
<dbReference type="EMBL" id="MHSR01000025">
    <property type="protein sequence ID" value="OHA45881.1"/>
    <property type="molecule type" value="Genomic_DNA"/>
</dbReference>
<evidence type="ECO:0000256" key="1">
    <source>
        <dbReference type="ARBA" id="ARBA00010605"/>
    </source>
</evidence>
<dbReference type="AlphaFoldDB" id="A0A1G2PE53"/>
<keyword evidence="5 7" id="KW-0687">Ribonucleoprotein</keyword>
<dbReference type="Pfam" id="PF01281">
    <property type="entry name" value="Ribosomal_L9_N"/>
    <property type="match status" value="1"/>
</dbReference>
<evidence type="ECO:0000256" key="2">
    <source>
        <dbReference type="ARBA" id="ARBA00022730"/>
    </source>
</evidence>
<keyword evidence="4 7" id="KW-0689">Ribosomal protein</keyword>
<dbReference type="InterPro" id="IPR020069">
    <property type="entry name" value="Ribosomal_bL9_C"/>
</dbReference>
<evidence type="ECO:0000259" key="9">
    <source>
        <dbReference type="Pfam" id="PF03948"/>
    </source>
</evidence>
<dbReference type="GO" id="GO:0003735">
    <property type="term" value="F:structural constituent of ribosome"/>
    <property type="evidence" value="ECO:0007669"/>
    <property type="project" value="InterPro"/>
</dbReference>
<accession>A0A1G2PE53</accession>
<comment type="function">
    <text evidence="7">Binds to the 23S rRNA.</text>
</comment>
<dbReference type="PANTHER" id="PTHR21368">
    <property type="entry name" value="50S RIBOSOMAL PROTEIN L9"/>
    <property type="match status" value="1"/>
</dbReference>